<sequence length="381" mass="44581">MRILMVSMLNYHFVRWTEQLKESGHEIFWFDINDNGNKVEKLSWLHQKVGWKLRYDFPFRVFVKSEFPALYKWIQKYNERKVQDEFEKYLLEVKPDVVHSFAIYISCFPIVTIMNKYPDVKWVYSSWGSDLFDFQNYPDELKAIKEVLPRVNYLFTDCFRDYEIAKKHGFVNTFLGVFPGGGGYFLDKMEDITMATERKNSILIKGFQGRWGRAINILKAIIDIKEELKSFPIVIFGADDEIISFVKNSKLSNWKNITVLGKIQHDEVLYVMGESFLYIGNSISDGMPNTMLEAICMNVFPIQSNPGGVTQELIEDGFNGLLIEDSENIENLRNLILRALNNEEMIKNGIAYNSLHIAKRFDYDFVRNKVLQSYMNLAQDN</sequence>
<name>A0A1H4EVI7_9FLAO</name>
<feature type="domain" description="Glycosyl transferase family 1" evidence="2">
    <location>
        <begin position="213"/>
        <end position="348"/>
    </location>
</feature>
<dbReference type="GO" id="GO:0016757">
    <property type="term" value="F:glycosyltransferase activity"/>
    <property type="evidence" value="ECO:0007669"/>
    <property type="project" value="InterPro"/>
</dbReference>
<accession>A0A1H4EVI7</accession>
<dbReference type="SUPFAM" id="SSF53756">
    <property type="entry name" value="UDP-Glycosyltransferase/glycogen phosphorylase"/>
    <property type="match status" value="1"/>
</dbReference>
<dbReference type="Pfam" id="PF00534">
    <property type="entry name" value="Glycos_transf_1"/>
    <property type="match status" value="1"/>
</dbReference>
<dbReference type="Proteomes" id="UP000198951">
    <property type="component" value="Unassembled WGS sequence"/>
</dbReference>
<reference evidence="4" key="1">
    <citation type="submission" date="2016-10" db="EMBL/GenBank/DDBJ databases">
        <authorList>
            <person name="Varghese N."/>
            <person name="Submissions S."/>
        </authorList>
    </citation>
    <scope>NUCLEOTIDE SEQUENCE [LARGE SCALE GENOMIC DNA]</scope>
    <source>
        <strain evidence="4">DSM 22376</strain>
    </source>
</reference>
<dbReference type="PANTHER" id="PTHR46401:SF2">
    <property type="entry name" value="GLYCOSYLTRANSFERASE WBBK-RELATED"/>
    <property type="match status" value="1"/>
</dbReference>
<proteinExistence type="predicted"/>
<keyword evidence="1 3" id="KW-0808">Transferase</keyword>
<gene>
    <name evidence="3" type="ORF">SAMN05443667_11117</name>
</gene>
<dbReference type="CDD" id="cd03801">
    <property type="entry name" value="GT4_PimA-like"/>
    <property type="match status" value="1"/>
</dbReference>
<keyword evidence="4" id="KW-1185">Reference proteome</keyword>
<dbReference type="Gene3D" id="3.40.50.2000">
    <property type="entry name" value="Glycogen Phosphorylase B"/>
    <property type="match status" value="2"/>
</dbReference>
<evidence type="ECO:0000313" key="4">
    <source>
        <dbReference type="Proteomes" id="UP000198951"/>
    </source>
</evidence>
<evidence type="ECO:0000313" key="3">
    <source>
        <dbReference type="EMBL" id="SEA89044.1"/>
    </source>
</evidence>
<organism evidence="3 4">
    <name type="scientific">Flavobacterium gillisiae</name>
    <dbReference type="NCBI Taxonomy" id="150146"/>
    <lineage>
        <taxon>Bacteria</taxon>
        <taxon>Pseudomonadati</taxon>
        <taxon>Bacteroidota</taxon>
        <taxon>Flavobacteriia</taxon>
        <taxon>Flavobacteriales</taxon>
        <taxon>Flavobacteriaceae</taxon>
        <taxon>Flavobacterium</taxon>
    </lineage>
</organism>
<dbReference type="RefSeq" id="WP_245712069.1">
    <property type="nucleotide sequence ID" value="NZ_FNRD01000011.1"/>
</dbReference>
<evidence type="ECO:0000259" key="2">
    <source>
        <dbReference type="Pfam" id="PF00534"/>
    </source>
</evidence>
<dbReference type="STRING" id="150146.SAMN05443667_11117"/>
<dbReference type="InterPro" id="IPR001296">
    <property type="entry name" value="Glyco_trans_1"/>
</dbReference>
<evidence type="ECO:0000256" key="1">
    <source>
        <dbReference type="ARBA" id="ARBA00022679"/>
    </source>
</evidence>
<dbReference type="EMBL" id="FNRD01000011">
    <property type="protein sequence ID" value="SEA89044.1"/>
    <property type="molecule type" value="Genomic_DNA"/>
</dbReference>
<protein>
    <submittedName>
        <fullName evidence="3">Glycosyltransferase involved in cell wall bisynthesis</fullName>
    </submittedName>
</protein>
<dbReference type="PANTHER" id="PTHR46401">
    <property type="entry name" value="GLYCOSYLTRANSFERASE WBBK-RELATED"/>
    <property type="match status" value="1"/>
</dbReference>
<dbReference type="GO" id="GO:0009103">
    <property type="term" value="P:lipopolysaccharide biosynthetic process"/>
    <property type="evidence" value="ECO:0007669"/>
    <property type="project" value="TreeGrafter"/>
</dbReference>
<dbReference type="AlphaFoldDB" id="A0A1H4EVI7"/>